<feature type="region of interest" description="Disordered" evidence="1">
    <location>
        <begin position="3209"/>
        <end position="3248"/>
    </location>
</feature>
<feature type="compositionally biased region" description="Polar residues" evidence="1">
    <location>
        <begin position="4126"/>
        <end position="4152"/>
    </location>
</feature>
<feature type="region of interest" description="Disordered" evidence="1">
    <location>
        <begin position="4105"/>
        <end position="4191"/>
    </location>
</feature>
<name>A0A2C6LD73_9APIC</name>
<evidence type="ECO:0000313" key="3">
    <source>
        <dbReference type="Proteomes" id="UP000221165"/>
    </source>
</evidence>
<feature type="compositionally biased region" description="Basic and acidic residues" evidence="1">
    <location>
        <begin position="475"/>
        <end position="490"/>
    </location>
</feature>
<feature type="compositionally biased region" description="Basic and acidic residues" evidence="1">
    <location>
        <begin position="631"/>
        <end position="649"/>
    </location>
</feature>
<feature type="compositionally biased region" description="Polar residues" evidence="1">
    <location>
        <begin position="1452"/>
        <end position="1461"/>
    </location>
</feature>
<feature type="region of interest" description="Disordered" evidence="1">
    <location>
        <begin position="1184"/>
        <end position="1311"/>
    </location>
</feature>
<feature type="compositionally biased region" description="Polar residues" evidence="1">
    <location>
        <begin position="4050"/>
        <end position="4071"/>
    </location>
</feature>
<feature type="compositionally biased region" description="Low complexity" evidence="1">
    <location>
        <begin position="3830"/>
        <end position="3842"/>
    </location>
</feature>
<feature type="compositionally biased region" description="Basic and acidic residues" evidence="1">
    <location>
        <begin position="907"/>
        <end position="917"/>
    </location>
</feature>
<evidence type="ECO:0000313" key="2">
    <source>
        <dbReference type="EMBL" id="PHJ24965.1"/>
    </source>
</evidence>
<feature type="compositionally biased region" description="Basic and acidic residues" evidence="1">
    <location>
        <begin position="1683"/>
        <end position="1698"/>
    </location>
</feature>
<accession>A0A2C6LD73</accession>
<feature type="compositionally biased region" description="Low complexity" evidence="1">
    <location>
        <begin position="1338"/>
        <end position="1351"/>
    </location>
</feature>
<feature type="compositionally biased region" description="Basic and acidic residues" evidence="1">
    <location>
        <begin position="2724"/>
        <end position="2739"/>
    </location>
</feature>
<feature type="region of interest" description="Disordered" evidence="1">
    <location>
        <begin position="3945"/>
        <end position="4004"/>
    </location>
</feature>
<feature type="compositionally biased region" description="Polar residues" evidence="1">
    <location>
        <begin position="3234"/>
        <end position="3248"/>
    </location>
</feature>
<feature type="region of interest" description="Disordered" evidence="1">
    <location>
        <begin position="955"/>
        <end position="990"/>
    </location>
</feature>
<feature type="compositionally biased region" description="Low complexity" evidence="1">
    <location>
        <begin position="4105"/>
        <end position="4116"/>
    </location>
</feature>
<feature type="compositionally biased region" description="Basic and acidic residues" evidence="1">
    <location>
        <begin position="708"/>
        <end position="721"/>
    </location>
</feature>
<proteinExistence type="predicted"/>
<feature type="region of interest" description="Disordered" evidence="1">
    <location>
        <begin position="2376"/>
        <end position="2396"/>
    </location>
</feature>
<feature type="compositionally biased region" description="Basic and acidic residues" evidence="1">
    <location>
        <begin position="4239"/>
        <end position="4256"/>
    </location>
</feature>
<protein>
    <submittedName>
        <fullName evidence="2">Uncharacterized protein</fullName>
    </submittedName>
</protein>
<feature type="region of interest" description="Disordered" evidence="1">
    <location>
        <begin position="3171"/>
        <end position="3193"/>
    </location>
</feature>
<feature type="region of interest" description="Disordered" evidence="1">
    <location>
        <begin position="214"/>
        <end position="238"/>
    </location>
</feature>
<feature type="region of interest" description="Disordered" evidence="1">
    <location>
        <begin position="1612"/>
        <end position="1665"/>
    </location>
</feature>
<dbReference type="Proteomes" id="UP000221165">
    <property type="component" value="Unassembled WGS sequence"/>
</dbReference>
<feature type="region of interest" description="Disordered" evidence="1">
    <location>
        <begin position="2707"/>
        <end position="2739"/>
    </location>
</feature>
<feature type="compositionally biased region" description="Basic residues" evidence="1">
    <location>
        <begin position="2015"/>
        <end position="2027"/>
    </location>
</feature>
<feature type="compositionally biased region" description="Basic and acidic residues" evidence="1">
    <location>
        <begin position="736"/>
        <end position="748"/>
    </location>
</feature>
<dbReference type="EMBL" id="MIGC01000472">
    <property type="protein sequence ID" value="PHJ24965.1"/>
    <property type="molecule type" value="Genomic_DNA"/>
</dbReference>
<feature type="region of interest" description="Disordered" evidence="1">
    <location>
        <begin position="2751"/>
        <end position="2865"/>
    </location>
</feature>
<feature type="compositionally biased region" description="Polar residues" evidence="1">
    <location>
        <begin position="2963"/>
        <end position="2981"/>
    </location>
</feature>
<gene>
    <name evidence="2" type="ORF">CSUI_001177</name>
</gene>
<feature type="region of interest" description="Disordered" evidence="1">
    <location>
        <begin position="2877"/>
        <end position="2912"/>
    </location>
</feature>
<feature type="compositionally biased region" description="Polar residues" evidence="1">
    <location>
        <begin position="3298"/>
        <end position="3308"/>
    </location>
</feature>
<feature type="compositionally biased region" description="Low complexity" evidence="1">
    <location>
        <begin position="1720"/>
        <end position="1755"/>
    </location>
</feature>
<feature type="compositionally biased region" description="Polar residues" evidence="1">
    <location>
        <begin position="2046"/>
        <end position="2056"/>
    </location>
</feature>
<feature type="compositionally biased region" description="Low complexity" evidence="1">
    <location>
        <begin position="2896"/>
        <end position="2910"/>
    </location>
</feature>
<feature type="region of interest" description="Disordered" evidence="1">
    <location>
        <begin position="475"/>
        <end position="528"/>
    </location>
</feature>
<feature type="compositionally biased region" description="Basic and acidic residues" evidence="1">
    <location>
        <begin position="4155"/>
        <end position="4167"/>
    </location>
</feature>
<feature type="compositionally biased region" description="Basic and acidic residues" evidence="1">
    <location>
        <begin position="1518"/>
        <end position="1536"/>
    </location>
</feature>
<feature type="region of interest" description="Disordered" evidence="1">
    <location>
        <begin position="1420"/>
        <end position="1545"/>
    </location>
</feature>
<feature type="region of interest" description="Disordered" evidence="1">
    <location>
        <begin position="2477"/>
        <end position="2511"/>
    </location>
</feature>
<sequence length="4401" mass="470332">MRLLIPSPCPPFRSRAVDNALYQFTRLNFLPSFCLSGVPLSEETISLLVPVYKVIVYLLVSLASAFRLLSAVKSEYCLSPYASGQPTTTTTTTLFPFLLFVSAEWRFLVAVTTDTVRSACLMAEGGAELAPAVTLRDGHRGGGRDGDKGNCAYVCCMSTRSRASGIRSQGEKYLIDEGRGTREEPSEVACPAYRRGSRSATDRCCHGSCFHSTKSYSTDCTSGGRRRRRGQLQAFSDRSTSVLSREELRTNQQSHRWETAALETTFKFARGPHVQCYPFSSCPLFSSHLSRTPPDSSSLFHRPQITRRAGFFPGSSQENSHYMALCAFSRSPPFSARGIPSSSGNIWNLCSEDDTRRSRTSRRRKKRSSSFSSLIHPSDDSDFVSMVPPSLGPEWQQGSVGEGGGVRGRKDHLCFFSEVEEREEEANRRGTGRAAALWEGKEETAGPHRRRYRYRRKNLSKCQVPCDFFIGEKQTERNSDISLPENEKGDSGTPGEPSTSERSDFSSVYVSDGGDGKGRKATAGPLKQHRQMIFSKSVKFRGHHRRLCDGEGVVHLKCPIRDGLNLGEGSLLLGSMSNTIISEHVKGKICVREDAFDGDEKLCCSSFSPLSPSALCSVSSSSSLGLFPVGGKEERSSSNEGRSSNDHRSTTNSHSEGTHFLFHIHRDTASSSRRSRAASRSSTLSKALSRCNSQTVFFPSAVSNNPSGEEKKEWHEKDARESYSSGSIHHGMRSPPDTKTDNFRKNNENGHTVSNGPRLRRAQYSSSSPLYASTRRELYNVKIGEGRFLAELVGACIFMRHGARTPKENLADSSSSSSSSSASSGSQESAPTSAMGVGVGSHPGEKNMFGTTSVHSAQAEKRGKQTTGKVLNGEEDPTKVGQEEEEDAQEKQGRTGGENIIEQGEGSSDRTRGETDSTRTSPINSKVKVSCLLGEGLSTASVPATEMAVGMKKGAREPAEQGEERSVAYGVTPERNALEEGRPTEEERKRKANEILSGRVDVGHGQREGCFHHSVSPPKDSSVPAPTPSCSHVVDDAEGESLSLTSSMTKGDSIGIHTSHQTTSIGHPPGRMTTTPIQEHGVVAKRVGKSMTAPSVYSESLPSPFPSPPAAVGCLVWVPSHVLWDANSARRHPNYFRSSSSYKDMLLDIACPQNSKNVVAEDGEHPAVSSSWLLLTSTSRKIGGTGELEEKNHGGNDPSPPHVAAPDFLGEEGMKGDPFSCAGSRRNSNTKSGLPSLRKKTLSEEIGRGRETQRHTDEEKGPEYLSGCKGRVRSGPSDAREDQFRAYPLFPRKRHLDSSSSIDNSGSRSSTLKMISLPSSSFSRFLQKAQGEDTRTPSFVSSSGVSNSSFLHHSRHTSSSPLTSQITAAASSVSTSAVPSETDFVSLASDGSNSSRAGTAGYGTVGRGGGSLLEFSLSSVRRSREGEETEGFMSPYASTGRCATEEGCQRHGISSSKSTGASVEATGVNRDDPDSTSEAGEKVSKETHERAAEERRADGDKKTTLGLDCAVMEVEKEESEKEVGGHQPKALDEGGDNHSGSSHAVLSSSVSTYGLPASDVESCRILREGSGTAGGLGVDGSGRLVSLKKTDDFDRCRGGDVTRLYCRGDSRECESPASVSTAALTTSRGSGFSSSSSDGSASRPSIQQRTPDVAGGGGEDLPEEPVMIKERLRCSGSVYTDRGDASLRITQEGEKGGGDGEDEGFCPPQAGQSPFVTFGPAFAPASVSPVPTALDRPNSPSHSSTSSSSSVPFSLSPLSSSVHTAGVSEGIPLLEGTTPSLKGRVSSLVASACQYSSSSADGGSKETPSAVADRANVFSRGRAASTLSPSGCDLLDDYQQHGSVVKKLEVAMDKFVTSSSCSSSSSVGVSSTPSSCYSPSSFFSSSSSSTPSSVVRRLRCGVCGTFSSTPLLGGLSLGVTRAPEKSASTSTVTSSFSPLSTHTASSSSSQVMHPPFLSNPGVAGVSPWPFSCAPGLLTKAGWQQAACVGCSLRTLQRVILRNVVLRDRLVVLTRQKHRHHRHHRPCARHTSSSPQHGLPPAKAGSFPSSAAASLTRGTRPFSSHDAVANLEKNKVKVDKGLEPSSDGGADEKFLRHVEVPHEERTDRRDSCHAQSDVGYGTCTGNSEDSNSCPGGAQTTQKGGGRRLEEKAATRRGLTRKNENEGETCHLMLDPSRGGEGGSSRERRCSHPFSLSSVFSSQQHSGGSGRAAGGYSHYRYASVSDSPSVSASRSGITKTVSLCSSPSSPTSCLSASLSCPVVSFASLLSPPSGFPSPSCDPFSIAPCVRGTVQDLEPNTKAVPFSVTTSPSSSSFASSSYLFSRPTRSFRSRGLLDGAGHCLHACRMPGEKQGGGGGVVHDPSSSQNSRFVRGSQILHSSNDRETSPLQVNANSEKKEPAPFSFLQKDSGVKYPSFGREVDGERGAPKVPLSSVSSSSTIHSGEGDEETHHAAEHALAKGLEEGCQNSRSLILSETGYEEREGHCPSVDDSSTRLPVRTAPQRAEQDMRKDDEEERMMLMAGEGAERPLHYRPEPRDSNYVNQDTISPEQVASSSVTSASGSCRHDSEQHHLQRCAEQSLLCPLEERAYQGGGSPSHLLPSSLATSSSSSFAPSIRNRRAGLLLCSTESLRCQQTAEGVLAGILHGPSILRRMQHHCCACSCSMDSPPGSMVEYQDDDGDISKDCTIELEERALIAGSNHGENLAQKKIARSGGKEPKQTGQKADQQHEEEATVQEDHSCLSSAHKDITSTTHSVFPQQHDGEVEGSRGGVDGVSSSSGCLYREKSFSTHESMAPGLTVSDEAIPPMESPPCKTTIQESLSPSTSPCITEGGEEQKQVSLSDGLPRQDSQTPLKGPTPCVPRVGGLYGPLEKGETVLFPSVDDPLRSPSYQPPRTLSVPRGCGSSSGVSSEFEGRGCSVLSREWNKEVEEDGWSSPQQKPGDTKGYEGTESLSPSPVFRKSPSVAENSISSRAGKETSSPSSDVRKAFPCLHVAPSGSPLSFALKAKSPLVKLLKQRTLERSQCYRRVCEQLYGESELLRNLTGWHEKAGLKVMKKFVSAYGAYLFHGVAPPTLQSGSFFFAPAAAAAEAPTTAALAVFSSAGTTAVAMDRFPVSSVSNTSTPAETPVEGGTHKVLSSRLSLNRFLAEKSSDGMSTSSAFVSLRRPSAPIPLSLSLNTPGSGINGKARNRENDTGGMSVIVTQGEEDGMIFDTSLDSSSSSSVSSCSSPLGHPSFDTSQPSSLLETTVSAGRPPPVACVSASMVSAKTIPRPAAGLVISSSKEETEGRVPAERNKEGSSGKNTGQSQGEETGKGSVAGGHTGGTLLFSSQTAVTSDRHAQPVNADGEVITSASLLQATFLGADIVTRLQFGLDEEVGWRAGGSSLLELAGRLEQMADWYASRFGEVEGGGCDDSGSKYLDEMRDGSIEHCSPFCCARERSKEDPGEDTVHSCVNACERGAETAPLRRVGTGCESSRETREKTEEESGEASREGREGSRMKGATDGRRQDERRRTREKTTTDGEHDVKRKGEGSVYEDEVQREGTKTGERGDSNEGRKHLEEEVPGYPSPPFPQLLQIFVTHQSALLALQAALGIHTEQLHVPQFGCYISAELLRLRPPSPGDASFRGPLSLFSHGEKLVHNTGTKPEEGPVSVHTGGRGGEAPGGDCNVPQPRKLRFGHHSDEASFLAARRSEGVEGEGRGLVYSATASSPPALPQRCSSSSAAHAESRRSQEDEGGEFGRGTETKARVFPSISTVEGPGGPTSLSSDSSRVSGSSFSLEGESEAKRLGTRQQGCRGREGPVTTSFLSPSNTNSSESAPPRQVPQLTTRTASDSKASSSSSSSRPYTSPHPRLEHVTPPKPKELRRRHPGFLVRWSINGCSPLVLPPHLRFSVRSSVREGEECLERRDDKEKTPCRRKDDEGNLDSGQSHLFDTCSDIELKEGLMKHPTVGEGKENNQDIVSRDGKAEEKGEKARALDCVQHERRSSLQDPDRVKPNQQQGERREAELLHMLAKALDGRGEKLRALQHAAAVAEYVAADAHVRSVLAQESTECNGSSNSLSEEGTGISSQTNFKKENAETGPGGFDVNNRGGQSLVNEVRLLSLPESPSSSSLLSPSRPKHPGVESPCTQSNTGEDTTLSFDATSTDSYSDVRSVTGKEDGGRQDTRRTNSSCSRRGSRSIASSRNESKRRGVCEDKFSSEAELRGLITQLLCGRRIPCFCLHCLNRARVGLAEDIDHVRDSKDSRGGAKEQGDDRISPPAWMRGEDKEISDSVVGGRRKACDVSTVDKVDEELVKIGGGKMEDKVEMPVFGEEKTGEERHEGDCSSELDKETSNITELDTLLRFIDARIDKYGVPLPVGEELERLQEIVHRDLRGGRGAGARSSGKTHGGSNSSKTKKEEK</sequence>
<feature type="compositionally biased region" description="Polar residues" evidence="1">
    <location>
        <begin position="2811"/>
        <end position="2826"/>
    </location>
</feature>
<feature type="region of interest" description="Disordered" evidence="1">
    <location>
        <begin position="699"/>
        <end position="768"/>
    </location>
</feature>
<dbReference type="GeneID" id="94424594"/>
<feature type="compositionally biased region" description="Basic and acidic residues" evidence="1">
    <location>
        <begin position="3473"/>
        <end position="3530"/>
    </location>
</feature>
<feature type="region of interest" description="Disordered" evidence="1">
    <location>
        <begin position="1326"/>
        <end position="1363"/>
    </location>
</feature>
<feature type="region of interest" description="Disordered" evidence="1">
    <location>
        <begin position="2418"/>
        <end position="2451"/>
    </location>
</feature>
<feature type="compositionally biased region" description="Low complexity" evidence="1">
    <location>
        <begin position="1627"/>
        <end position="1645"/>
    </location>
</feature>
<dbReference type="RefSeq" id="XP_067926637.1">
    <property type="nucleotide sequence ID" value="XM_068061383.1"/>
</dbReference>
<feature type="region of interest" description="Disordered" evidence="1">
    <location>
        <begin position="4371"/>
        <end position="4401"/>
    </location>
</feature>
<feature type="compositionally biased region" description="Polar residues" evidence="1">
    <location>
        <begin position="2122"/>
        <end position="2140"/>
    </location>
</feature>
<feature type="region of interest" description="Disordered" evidence="1">
    <location>
        <begin position="807"/>
        <end position="923"/>
    </location>
</feature>
<feature type="compositionally biased region" description="Basic and acidic residues" evidence="1">
    <location>
        <begin position="955"/>
        <end position="966"/>
    </location>
</feature>
<feature type="region of interest" description="Disordered" evidence="1">
    <location>
        <begin position="3705"/>
        <end position="3864"/>
    </location>
</feature>
<feature type="compositionally biased region" description="Basic and acidic residues" evidence="1">
    <location>
        <begin position="3280"/>
        <end position="3297"/>
    </location>
</feature>
<feature type="region of interest" description="Disordered" evidence="1">
    <location>
        <begin position="1683"/>
        <end position="1755"/>
    </location>
</feature>
<feature type="compositionally biased region" description="Basic and acidic residues" evidence="1">
    <location>
        <begin position="3537"/>
        <end position="3560"/>
    </location>
</feature>
<dbReference type="VEuPathDB" id="ToxoDB:CSUI_001177"/>
<feature type="compositionally biased region" description="Basic and acidic residues" evidence="1">
    <location>
        <begin position="976"/>
        <end position="990"/>
    </location>
</feature>
<feature type="region of interest" description="Disordered" evidence="1">
    <location>
        <begin position="2015"/>
        <end position="2188"/>
    </location>
</feature>
<feature type="compositionally biased region" description="Low complexity" evidence="1">
    <location>
        <begin position="3213"/>
        <end position="3227"/>
    </location>
</feature>
<feature type="region of interest" description="Disordered" evidence="1">
    <location>
        <begin position="3464"/>
        <end position="3562"/>
    </location>
</feature>
<feature type="compositionally biased region" description="Basic and acidic residues" evidence="1">
    <location>
        <begin position="3951"/>
        <end position="4004"/>
    </location>
</feature>
<feature type="compositionally biased region" description="Low complexity" evidence="1">
    <location>
        <begin position="811"/>
        <end position="834"/>
    </location>
</feature>
<feature type="compositionally biased region" description="Low complexity" evidence="1">
    <location>
        <begin position="1298"/>
        <end position="1310"/>
    </location>
</feature>
<feature type="region of interest" description="Disordered" evidence="1">
    <location>
        <begin position="4050"/>
        <end position="4090"/>
    </location>
</feature>
<feature type="compositionally biased region" description="Basic and acidic residues" evidence="1">
    <location>
        <begin position="2071"/>
        <end position="2081"/>
    </location>
</feature>
<feature type="region of interest" description="Disordered" evidence="1">
    <location>
        <begin position="4239"/>
        <end position="4262"/>
    </location>
</feature>
<feature type="region of interest" description="Disordered" evidence="1">
    <location>
        <begin position="2927"/>
        <end position="2982"/>
    </location>
</feature>
<feature type="compositionally biased region" description="Low complexity" evidence="1">
    <location>
        <begin position="3763"/>
        <end position="3779"/>
    </location>
</feature>
<feature type="compositionally biased region" description="Polar residues" evidence="1">
    <location>
        <begin position="1617"/>
        <end position="1626"/>
    </location>
</feature>
<evidence type="ECO:0000256" key="1">
    <source>
        <dbReference type="SAM" id="MobiDB-lite"/>
    </source>
</evidence>
<feature type="compositionally biased region" description="Polar residues" evidence="1">
    <location>
        <begin position="3801"/>
        <end position="3816"/>
    </location>
</feature>
<dbReference type="OrthoDB" id="331844at2759"/>
<feature type="compositionally biased region" description="Low complexity" evidence="1">
    <location>
        <begin position="4168"/>
        <end position="4184"/>
    </location>
</feature>
<feature type="compositionally biased region" description="Basic and acidic residues" evidence="1">
    <location>
        <begin position="1469"/>
        <end position="1503"/>
    </location>
</feature>
<feature type="compositionally biased region" description="Basic residues" evidence="1">
    <location>
        <begin position="358"/>
        <end position="368"/>
    </location>
</feature>
<feature type="region of interest" description="Disordered" evidence="1">
    <location>
        <begin position="3274"/>
        <end position="3324"/>
    </location>
</feature>
<reference evidence="2 3" key="1">
    <citation type="journal article" date="2017" name="Int. J. Parasitol.">
        <title>The genome of the protozoan parasite Cystoisospora suis and a reverse vaccinology approach to identify vaccine candidates.</title>
        <authorList>
            <person name="Palmieri N."/>
            <person name="Shrestha A."/>
            <person name="Ruttkowski B."/>
            <person name="Beck T."/>
            <person name="Vogl C."/>
            <person name="Tomley F."/>
            <person name="Blake D.P."/>
            <person name="Joachim A."/>
        </authorList>
    </citation>
    <scope>NUCLEOTIDE SEQUENCE [LARGE SCALE GENOMIC DNA]</scope>
    <source>
        <strain evidence="2 3">Wien I</strain>
    </source>
</reference>
<keyword evidence="3" id="KW-1185">Reference proteome</keyword>
<feature type="region of interest" description="Disordered" evidence="1">
    <location>
        <begin position="3895"/>
        <end position="3929"/>
    </location>
</feature>
<feature type="region of interest" description="Disordered" evidence="1">
    <location>
        <begin position="626"/>
        <end position="658"/>
    </location>
</feature>
<feature type="region of interest" description="Disordered" evidence="1">
    <location>
        <begin position="353"/>
        <end position="406"/>
    </location>
</feature>
<feature type="compositionally biased region" description="Basic and acidic residues" evidence="1">
    <location>
        <begin position="3850"/>
        <end position="3861"/>
    </location>
</feature>
<comment type="caution">
    <text evidence="2">The sequence shown here is derived from an EMBL/GenBank/DDBJ whole genome shotgun (WGS) entry which is preliminary data.</text>
</comment>
<feature type="compositionally biased region" description="Basic and acidic residues" evidence="1">
    <location>
        <begin position="3895"/>
        <end position="3920"/>
    </location>
</feature>
<feature type="compositionally biased region" description="Basic and acidic residues" evidence="1">
    <location>
        <begin position="1241"/>
        <end position="1262"/>
    </location>
</feature>
<organism evidence="2 3">
    <name type="scientific">Cystoisospora suis</name>
    <dbReference type="NCBI Taxonomy" id="483139"/>
    <lineage>
        <taxon>Eukaryota</taxon>
        <taxon>Sar</taxon>
        <taxon>Alveolata</taxon>
        <taxon>Apicomplexa</taxon>
        <taxon>Conoidasida</taxon>
        <taxon>Coccidia</taxon>
        <taxon>Eucoccidiorida</taxon>
        <taxon>Eimeriorina</taxon>
        <taxon>Sarcocystidae</taxon>
        <taxon>Cystoisospora</taxon>
    </lineage>
</organism>
<feature type="compositionally biased region" description="Basic and acidic residues" evidence="1">
    <location>
        <begin position="2089"/>
        <end position="2111"/>
    </location>
</feature>